<organism evidence="13 14">
    <name type="scientific">Malassezia brasiliensis</name>
    <dbReference type="NCBI Taxonomy" id="1821822"/>
    <lineage>
        <taxon>Eukaryota</taxon>
        <taxon>Fungi</taxon>
        <taxon>Dikarya</taxon>
        <taxon>Basidiomycota</taxon>
        <taxon>Ustilaginomycotina</taxon>
        <taxon>Malasseziomycetes</taxon>
        <taxon>Malasseziales</taxon>
        <taxon>Malasseziaceae</taxon>
        <taxon>Malassezia</taxon>
    </lineage>
</organism>
<keyword evidence="8 10" id="KW-0238">DNA-binding</keyword>
<dbReference type="GO" id="GO:0005524">
    <property type="term" value="F:ATP binding"/>
    <property type="evidence" value="ECO:0007669"/>
    <property type="project" value="InterPro"/>
</dbReference>
<feature type="domain" description="Spo11/DNA topoisomerase VI subunit A N-terminal" evidence="11">
    <location>
        <begin position="13"/>
        <end position="48"/>
    </location>
</feature>
<evidence type="ECO:0000256" key="7">
    <source>
        <dbReference type="ARBA" id="ARBA00023029"/>
    </source>
</evidence>
<evidence type="ECO:0000256" key="3">
    <source>
        <dbReference type="ARBA" id="ARBA00006559"/>
    </source>
</evidence>
<dbReference type="AlphaFoldDB" id="A0AAF0DWN3"/>
<dbReference type="InterPro" id="IPR034136">
    <property type="entry name" value="TOPRIM_Topo6A/Spo11"/>
</dbReference>
<evidence type="ECO:0000259" key="12">
    <source>
        <dbReference type="Pfam" id="PF21180"/>
    </source>
</evidence>
<dbReference type="GO" id="GO:0003677">
    <property type="term" value="F:DNA binding"/>
    <property type="evidence" value="ECO:0007669"/>
    <property type="project" value="UniProtKB-UniRule"/>
</dbReference>
<evidence type="ECO:0000256" key="2">
    <source>
        <dbReference type="ARBA" id="ARBA00001946"/>
    </source>
</evidence>
<evidence type="ECO:0000313" key="14">
    <source>
        <dbReference type="Proteomes" id="UP001216638"/>
    </source>
</evidence>
<evidence type="ECO:0000256" key="10">
    <source>
        <dbReference type="PROSITE-ProRule" id="PRU01385"/>
    </source>
</evidence>
<dbReference type="Pfam" id="PF04406">
    <property type="entry name" value="TP6A_N"/>
    <property type="match status" value="1"/>
</dbReference>
<dbReference type="EMBL" id="CP119955">
    <property type="protein sequence ID" value="WFC96893.1"/>
    <property type="molecule type" value="Genomic_DNA"/>
</dbReference>
<proteinExistence type="inferred from homology"/>
<protein>
    <recommendedName>
        <fullName evidence="4">DNA topoisomerase (ATP-hydrolyzing)</fullName>
        <ecNumber evidence="4">5.6.2.2</ecNumber>
    </recommendedName>
</protein>
<evidence type="ECO:0000259" key="11">
    <source>
        <dbReference type="Pfam" id="PF04406"/>
    </source>
</evidence>
<dbReference type="GO" id="GO:0007131">
    <property type="term" value="P:reciprocal meiotic recombination"/>
    <property type="evidence" value="ECO:0007669"/>
    <property type="project" value="TreeGrafter"/>
</dbReference>
<dbReference type="GO" id="GO:0003918">
    <property type="term" value="F:DNA topoisomerase type II (double strand cut, ATP-hydrolyzing) activity"/>
    <property type="evidence" value="ECO:0007669"/>
    <property type="project" value="UniProtKB-UniRule"/>
</dbReference>
<comment type="catalytic activity">
    <reaction evidence="1 10">
        <text>ATP-dependent breakage, passage and rejoining of double-stranded DNA.</text>
        <dbReference type="EC" id="5.6.2.2"/>
    </reaction>
</comment>
<accession>A0AAF0DWN3</accession>
<dbReference type="GO" id="GO:0000228">
    <property type="term" value="C:nuclear chromosome"/>
    <property type="evidence" value="ECO:0007669"/>
    <property type="project" value="TreeGrafter"/>
</dbReference>
<dbReference type="Pfam" id="PF21180">
    <property type="entry name" value="TOP6A-Spo11_Toprim"/>
    <property type="match status" value="1"/>
</dbReference>
<dbReference type="EC" id="5.6.2.2" evidence="4"/>
<keyword evidence="6" id="KW-0460">Magnesium</keyword>
<evidence type="ECO:0000256" key="5">
    <source>
        <dbReference type="ARBA" id="ARBA00022723"/>
    </source>
</evidence>
<dbReference type="GO" id="GO:0042138">
    <property type="term" value="P:meiotic DNA double-strand break formation"/>
    <property type="evidence" value="ECO:0007669"/>
    <property type="project" value="TreeGrafter"/>
</dbReference>
<comment type="cofactor">
    <cofactor evidence="2">
        <name>Mg(2+)</name>
        <dbReference type="ChEBI" id="CHEBI:18420"/>
    </cofactor>
</comment>
<reference evidence="13" key="1">
    <citation type="submission" date="2023-03" db="EMBL/GenBank/DDBJ databases">
        <title>Mating type loci evolution in Malassezia.</title>
        <authorList>
            <person name="Coelho M.A."/>
        </authorList>
    </citation>
    <scope>NUCLEOTIDE SEQUENCE</scope>
    <source>
        <strain evidence="13">CBS 14135</strain>
    </source>
</reference>
<keyword evidence="5" id="KW-0479">Metal-binding</keyword>
<name>A0AAF0DWN3_9BASI</name>
<evidence type="ECO:0000256" key="1">
    <source>
        <dbReference type="ARBA" id="ARBA00000185"/>
    </source>
</evidence>
<feature type="domain" description="Topoisomerase 6 subunit A/Spo11 TOPRIM" evidence="12">
    <location>
        <begin position="90"/>
        <end position="211"/>
    </location>
</feature>
<dbReference type="SUPFAM" id="SSF56726">
    <property type="entry name" value="DNA topoisomerase IV, alpha subunit"/>
    <property type="match status" value="1"/>
</dbReference>
<dbReference type="Gene3D" id="3.40.1360.10">
    <property type="match status" value="1"/>
</dbReference>
<comment type="similarity">
    <text evidence="3 10">Belongs to the TOP6A family.</text>
</comment>
<keyword evidence="7 10" id="KW-0799">Topoisomerase</keyword>
<dbReference type="PROSITE" id="PS52041">
    <property type="entry name" value="TOPO_IIB"/>
    <property type="match status" value="1"/>
</dbReference>
<dbReference type="InterPro" id="IPR036078">
    <property type="entry name" value="Spo11/TopoVI_A_sf"/>
</dbReference>
<evidence type="ECO:0000256" key="4">
    <source>
        <dbReference type="ARBA" id="ARBA00012895"/>
    </source>
</evidence>
<evidence type="ECO:0000256" key="6">
    <source>
        <dbReference type="ARBA" id="ARBA00022842"/>
    </source>
</evidence>
<dbReference type="InterPro" id="IPR002815">
    <property type="entry name" value="Spo11/TopoVI_A"/>
</dbReference>
<sequence>MITQRYVYRSRSDMFYRDPALFGSQRTVDTMVARACLTLGLPRSALGVCATPNGLVYGCVQFAPGEPNTLVERLIPDASQIVHVRSRAAWVLVVEKHAVYQTLRSLDFLALGPAYGVAAPGALVTGKGYPDQATRALLARWAQTQRAPHLFFLLDGDPHGVDILRTYLTALEGIEVQAHWVGLRVQQWLALRTRHGVPCLALTRADRVKARHLLRDATLPAALRAVYGARRRRRCAGAICVC</sequence>
<dbReference type="PANTHER" id="PTHR10848">
    <property type="entry name" value="MEIOTIC RECOMBINATION PROTEIN SPO11"/>
    <property type="match status" value="1"/>
</dbReference>
<dbReference type="Proteomes" id="UP001216638">
    <property type="component" value="Chromosome 5"/>
</dbReference>
<keyword evidence="9 10" id="KW-0413">Isomerase</keyword>
<dbReference type="GO" id="GO:0000706">
    <property type="term" value="P:meiotic DNA double-strand break processing"/>
    <property type="evidence" value="ECO:0007669"/>
    <property type="project" value="TreeGrafter"/>
</dbReference>
<dbReference type="GO" id="GO:0046872">
    <property type="term" value="F:metal ion binding"/>
    <property type="evidence" value="ECO:0007669"/>
    <property type="project" value="UniProtKB-KW"/>
</dbReference>
<gene>
    <name evidence="13" type="primary">SPO11</name>
    <name evidence="13" type="ORF">MBRA1_003557</name>
</gene>
<dbReference type="InterPro" id="IPR013049">
    <property type="entry name" value="Spo11/TopoVI_A_N"/>
</dbReference>
<evidence type="ECO:0000256" key="9">
    <source>
        <dbReference type="ARBA" id="ARBA00023235"/>
    </source>
</evidence>
<dbReference type="PANTHER" id="PTHR10848:SF0">
    <property type="entry name" value="MEIOTIC RECOMBINATION PROTEIN SPO11"/>
    <property type="match status" value="1"/>
</dbReference>
<keyword evidence="14" id="KW-1185">Reference proteome</keyword>
<feature type="active site" description="O-(5'-phospho-DNA)-tyrosine intermediate" evidence="10">
    <location>
        <position position="16"/>
    </location>
</feature>
<evidence type="ECO:0000256" key="8">
    <source>
        <dbReference type="ARBA" id="ARBA00023125"/>
    </source>
</evidence>
<dbReference type="PRINTS" id="PR01550">
    <property type="entry name" value="TOP6AFAMILY"/>
</dbReference>
<evidence type="ECO:0000313" key="13">
    <source>
        <dbReference type="EMBL" id="WFC96893.1"/>
    </source>
</evidence>